<gene>
    <name evidence="1" type="ORF">GCM10010151_30650</name>
</gene>
<evidence type="ECO:0000313" key="1">
    <source>
        <dbReference type="EMBL" id="GAA0338883.1"/>
    </source>
</evidence>
<evidence type="ECO:0000313" key="2">
    <source>
        <dbReference type="Proteomes" id="UP001501822"/>
    </source>
</evidence>
<dbReference type="Proteomes" id="UP001501822">
    <property type="component" value="Unassembled WGS sequence"/>
</dbReference>
<comment type="caution">
    <text evidence="1">The sequence shown here is derived from an EMBL/GenBank/DDBJ whole genome shotgun (WGS) entry which is preliminary data.</text>
</comment>
<protein>
    <submittedName>
        <fullName evidence="1">Uncharacterized protein</fullName>
    </submittedName>
</protein>
<proteinExistence type="predicted"/>
<organism evidence="1 2">
    <name type="scientific">Actinoallomurus spadix</name>
    <dbReference type="NCBI Taxonomy" id="79912"/>
    <lineage>
        <taxon>Bacteria</taxon>
        <taxon>Bacillati</taxon>
        <taxon>Actinomycetota</taxon>
        <taxon>Actinomycetes</taxon>
        <taxon>Streptosporangiales</taxon>
        <taxon>Thermomonosporaceae</taxon>
        <taxon>Actinoallomurus</taxon>
    </lineage>
</organism>
<accession>A0ABN0WJI9</accession>
<sequence>MSDDDTDRARRIQAALDDFRTTLASVPVVGVAHWSEHEQLAELIRRHPRVARRILADLPEER</sequence>
<name>A0ABN0WJI9_9ACTN</name>
<dbReference type="RefSeq" id="WP_252808140.1">
    <property type="nucleotide sequence ID" value="NZ_BAAABM010000019.1"/>
</dbReference>
<dbReference type="EMBL" id="BAAABM010000019">
    <property type="protein sequence ID" value="GAA0338883.1"/>
    <property type="molecule type" value="Genomic_DNA"/>
</dbReference>
<reference evidence="1 2" key="1">
    <citation type="journal article" date="2019" name="Int. J. Syst. Evol. Microbiol.">
        <title>The Global Catalogue of Microorganisms (GCM) 10K type strain sequencing project: providing services to taxonomists for standard genome sequencing and annotation.</title>
        <authorList>
            <consortium name="The Broad Institute Genomics Platform"/>
            <consortium name="The Broad Institute Genome Sequencing Center for Infectious Disease"/>
            <person name="Wu L."/>
            <person name="Ma J."/>
        </authorList>
    </citation>
    <scope>NUCLEOTIDE SEQUENCE [LARGE SCALE GENOMIC DNA]</scope>
    <source>
        <strain evidence="1 2">JCM 3146</strain>
    </source>
</reference>
<keyword evidence="2" id="KW-1185">Reference proteome</keyword>